<reference evidence="2 3" key="1">
    <citation type="submission" date="2022-06" db="EMBL/GenBank/DDBJ databases">
        <title>A taxonomic note on the genus Prevotella: Description of four novel genera and emended description of the genera Hallella and Xylanibacter.</title>
        <authorList>
            <person name="Hitch T.C.A."/>
        </authorList>
    </citation>
    <scope>NUCLEOTIDE SEQUENCE [LARGE SCALE GENOMIC DNA]</scope>
    <source>
        <strain evidence="2 3">DSM 100619</strain>
    </source>
</reference>
<dbReference type="InterPro" id="IPR031314">
    <property type="entry name" value="DNK_dom"/>
</dbReference>
<dbReference type="EMBL" id="JAMXLY010000016">
    <property type="protein sequence ID" value="MCO6025365.1"/>
    <property type="molecule type" value="Genomic_DNA"/>
</dbReference>
<dbReference type="InterPro" id="IPR050566">
    <property type="entry name" value="Deoxyribonucleoside_kinase"/>
</dbReference>
<gene>
    <name evidence="2" type="ORF">NG821_05840</name>
</gene>
<proteinExistence type="predicted"/>
<dbReference type="InterPro" id="IPR027417">
    <property type="entry name" value="P-loop_NTPase"/>
</dbReference>
<dbReference type="Pfam" id="PF01712">
    <property type="entry name" value="dNK"/>
    <property type="match status" value="1"/>
</dbReference>
<dbReference type="CDD" id="cd01673">
    <property type="entry name" value="dNK"/>
    <property type="match status" value="1"/>
</dbReference>
<keyword evidence="2" id="KW-0418">Kinase</keyword>
<dbReference type="PANTHER" id="PTHR10513:SF35">
    <property type="entry name" value="DEOXYADENOSINE KINASE"/>
    <property type="match status" value="1"/>
</dbReference>
<evidence type="ECO:0000313" key="3">
    <source>
        <dbReference type="Proteomes" id="UP001204015"/>
    </source>
</evidence>
<keyword evidence="3" id="KW-1185">Reference proteome</keyword>
<dbReference type="InterPro" id="IPR002624">
    <property type="entry name" value="DCK/DGK"/>
</dbReference>
<accession>A0ABT1BWA4</accession>
<name>A0ABT1BWA4_9BACT</name>
<dbReference type="GO" id="GO:0016301">
    <property type="term" value="F:kinase activity"/>
    <property type="evidence" value="ECO:0007669"/>
    <property type="project" value="UniProtKB-KW"/>
</dbReference>
<sequence>MYIVVAGNIGSGKTTLTNMLSRHYGWRKMLEPVENNPYISKYYQDIHRWSFNTEVYFLKQRFRDILRIRNTDETVVQDRSIFEGVYVFAANNRDMGYLTDLDFKTYMDLFQCMMSVVQLPDLMIYLRSSVSHLVKNIEKRDRSYERTMTLDYLNHLNEFYKDFIYHKYKGRILIIDVDELDFEHVPRDFGMITEKIDAEIYGLYSSTTRPESH</sequence>
<comment type="caution">
    <text evidence="2">The sequence shown here is derived from an EMBL/GenBank/DDBJ whole genome shotgun (WGS) entry which is preliminary data.</text>
</comment>
<dbReference type="Proteomes" id="UP001204015">
    <property type="component" value="Unassembled WGS sequence"/>
</dbReference>
<protein>
    <submittedName>
        <fullName evidence="2">Deoxynucleoside kinase</fullName>
    </submittedName>
</protein>
<feature type="domain" description="Deoxynucleoside kinase" evidence="1">
    <location>
        <begin position="3"/>
        <end position="197"/>
    </location>
</feature>
<dbReference type="PIRSF" id="PIRSF000705">
    <property type="entry name" value="DNK"/>
    <property type="match status" value="1"/>
</dbReference>
<organism evidence="2 3">
    <name type="scientific">Segatella cerevisiae</name>
    <dbReference type="NCBI Taxonomy" id="2053716"/>
    <lineage>
        <taxon>Bacteria</taxon>
        <taxon>Pseudomonadati</taxon>
        <taxon>Bacteroidota</taxon>
        <taxon>Bacteroidia</taxon>
        <taxon>Bacteroidales</taxon>
        <taxon>Prevotellaceae</taxon>
        <taxon>Segatella</taxon>
    </lineage>
</organism>
<evidence type="ECO:0000259" key="1">
    <source>
        <dbReference type="Pfam" id="PF01712"/>
    </source>
</evidence>
<dbReference type="RefSeq" id="WP_252760724.1">
    <property type="nucleotide sequence ID" value="NZ_JAMXLY010000016.1"/>
</dbReference>
<dbReference type="Gene3D" id="3.40.50.300">
    <property type="entry name" value="P-loop containing nucleotide triphosphate hydrolases"/>
    <property type="match status" value="1"/>
</dbReference>
<dbReference type="SUPFAM" id="SSF52540">
    <property type="entry name" value="P-loop containing nucleoside triphosphate hydrolases"/>
    <property type="match status" value="1"/>
</dbReference>
<keyword evidence="2" id="KW-0808">Transferase</keyword>
<dbReference type="PANTHER" id="PTHR10513">
    <property type="entry name" value="DEOXYNUCLEOSIDE KINASE"/>
    <property type="match status" value="1"/>
</dbReference>
<evidence type="ECO:0000313" key="2">
    <source>
        <dbReference type="EMBL" id="MCO6025365.1"/>
    </source>
</evidence>